<dbReference type="EMBL" id="JAKLMC020000026">
    <property type="protein sequence ID" value="KAK5950539.1"/>
    <property type="molecule type" value="Genomic_DNA"/>
</dbReference>
<organism evidence="3 4">
    <name type="scientific">Knufia fluminis</name>
    <dbReference type="NCBI Taxonomy" id="191047"/>
    <lineage>
        <taxon>Eukaryota</taxon>
        <taxon>Fungi</taxon>
        <taxon>Dikarya</taxon>
        <taxon>Ascomycota</taxon>
        <taxon>Pezizomycotina</taxon>
        <taxon>Eurotiomycetes</taxon>
        <taxon>Chaetothyriomycetidae</taxon>
        <taxon>Chaetothyriales</taxon>
        <taxon>Trichomeriaceae</taxon>
        <taxon>Knufia</taxon>
    </lineage>
</organism>
<feature type="domain" description="Heterokaryon incompatibility" evidence="1">
    <location>
        <begin position="25"/>
        <end position="109"/>
    </location>
</feature>
<gene>
    <name evidence="3" type="ORF">OHC33_008482</name>
</gene>
<accession>A0AAN8I3M4</accession>
<evidence type="ECO:0000259" key="2">
    <source>
        <dbReference type="Pfam" id="PF26640"/>
    </source>
</evidence>
<dbReference type="InterPro" id="IPR010730">
    <property type="entry name" value="HET"/>
</dbReference>
<evidence type="ECO:0000313" key="3">
    <source>
        <dbReference type="EMBL" id="KAK5950539.1"/>
    </source>
</evidence>
<feature type="domain" description="DUF8212" evidence="2">
    <location>
        <begin position="216"/>
        <end position="263"/>
    </location>
</feature>
<reference evidence="3 4" key="1">
    <citation type="submission" date="2022-12" db="EMBL/GenBank/DDBJ databases">
        <title>Genomic features and morphological characterization of a novel Knufia sp. strain isolated from spacecraft assembly facility.</title>
        <authorList>
            <person name="Teixeira M."/>
            <person name="Chander A.M."/>
            <person name="Stajich J.E."/>
            <person name="Venkateswaran K."/>
        </authorList>
    </citation>
    <scope>NUCLEOTIDE SEQUENCE [LARGE SCALE GENOMIC DNA]</scope>
    <source>
        <strain evidence="3 4">FJI-L2-BK-P2</strain>
    </source>
</reference>
<keyword evidence="4" id="KW-1185">Reference proteome</keyword>
<comment type="caution">
    <text evidence="3">The sequence shown here is derived from an EMBL/GenBank/DDBJ whole genome shotgun (WGS) entry which is preliminary data.</text>
</comment>
<dbReference type="AlphaFoldDB" id="A0AAN8I3M4"/>
<name>A0AAN8I3M4_9EURO</name>
<proteinExistence type="predicted"/>
<dbReference type="Pfam" id="PF26640">
    <property type="entry name" value="DUF8212"/>
    <property type="match status" value="1"/>
</dbReference>
<dbReference type="PANTHER" id="PTHR10622">
    <property type="entry name" value="HET DOMAIN-CONTAINING PROTEIN"/>
    <property type="match status" value="1"/>
</dbReference>
<dbReference type="Pfam" id="PF06985">
    <property type="entry name" value="HET"/>
    <property type="match status" value="1"/>
</dbReference>
<protein>
    <recommendedName>
        <fullName evidence="5">Heterokaryon incompatibility domain-containing protein</fullName>
    </recommendedName>
</protein>
<dbReference type="InterPro" id="IPR058525">
    <property type="entry name" value="DUF8212"/>
</dbReference>
<evidence type="ECO:0000313" key="4">
    <source>
        <dbReference type="Proteomes" id="UP001316803"/>
    </source>
</evidence>
<evidence type="ECO:0008006" key="5">
    <source>
        <dbReference type="Google" id="ProtNLM"/>
    </source>
</evidence>
<dbReference type="Proteomes" id="UP001316803">
    <property type="component" value="Unassembled WGS sequence"/>
</dbReference>
<evidence type="ECO:0000259" key="1">
    <source>
        <dbReference type="Pfam" id="PF06985"/>
    </source>
</evidence>
<sequence length="369" mass="42774">MRLLNVKTLKLEEFHKDTPKYGIPSHRWNEEEVTYRDITEDRAMIRKFKAWPKIISCCRIAASRGFQYVWIDSCCIDKSSSAELTESINSMYLWYEQAEECYAFLSDVNSFRDFGNSAWFTRGWTLQELIAPTNVRFYNGQWKYLGSKADMSDLLYGITKINANVLRSKADLPHYSIAQRMSWAAHRQTSRPEDEAYCLLGIFKVNMPMLYGEGENAFRRLQEEIIKQSDDQTLFAWHDEREEKPVLAPSPSCFADLHDLRCIYPTNDTRFGHTLSNSGLAIKLMLIPWTMNTYVAPLSCGRVLTKGPQTQQTSVRGYERLGIFLRQTQYANHLVRVSVNGEDTIMLNSDIVASKRDTMAIKDRQIFLR</sequence>
<dbReference type="PANTHER" id="PTHR10622:SF12">
    <property type="entry name" value="HET DOMAIN-CONTAINING PROTEIN"/>
    <property type="match status" value="1"/>
</dbReference>